<name>A0ABW1UQ96_9LACO</name>
<keyword evidence="3" id="KW-0804">Transcription</keyword>
<dbReference type="Gene3D" id="3.40.1410.10">
    <property type="entry name" value="Chorismate lyase-like"/>
    <property type="match status" value="1"/>
</dbReference>
<dbReference type="Pfam" id="PF00392">
    <property type="entry name" value="GntR"/>
    <property type="match status" value="1"/>
</dbReference>
<keyword evidence="1" id="KW-0805">Transcription regulation</keyword>
<evidence type="ECO:0000313" key="6">
    <source>
        <dbReference type="Proteomes" id="UP001596310"/>
    </source>
</evidence>
<organism evidence="5 6">
    <name type="scientific">Lapidilactobacillus achengensis</name>
    <dbReference type="NCBI Taxonomy" id="2486000"/>
    <lineage>
        <taxon>Bacteria</taxon>
        <taxon>Bacillati</taxon>
        <taxon>Bacillota</taxon>
        <taxon>Bacilli</taxon>
        <taxon>Lactobacillales</taxon>
        <taxon>Lactobacillaceae</taxon>
        <taxon>Lapidilactobacillus</taxon>
    </lineage>
</organism>
<dbReference type="SUPFAM" id="SSF46785">
    <property type="entry name" value="Winged helix' DNA-binding domain"/>
    <property type="match status" value="1"/>
</dbReference>
<dbReference type="SUPFAM" id="SSF64288">
    <property type="entry name" value="Chorismate lyase-like"/>
    <property type="match status" value="1"/>
</dbReference>
<dbReference type="PANTHER" id="PTHR44846">
    <property type="entry name" value="MANNOSYL-D-GLYCERATE TRANSPORT/METABOLISM SYSTEM REPRESSOR MNGR-RELATED"/>
    <property type="match status" value="1"/>
</dbReference>
<dbReference type="RefSeq" id="WP_125597622.1">
    <property type="nucleotide sequence ID" value="NZ_JBHSSM010000017.1"/>
</dbReference>
<dbReference type="PANTHER" id="PTHR44846:SF1">
    <property type="entry name" value="MANNOSYL-D-GLYCERATE TRANSPORT_METABOLISM SYSTEM REPRESSOR MNGR-RELATED"/>
    <property type="match status" value="1"/>
</dbReference>
<dbReference type="PRINTS" id="PR00035">
    <property type="entry name" value="HTHGNTR"/>
</dbReference>
<reference evidence="6" key="1">
    <citation type="journal article" date="2019" name="Int. J. Syst. Evol. Microbiol.">
        <title>The Global Catalogue of Microorganisms (GCM) 10K type strain sequencing project: providing services to taxonomists for standard genome sequencing and annotation.</title>
        <authorList>
            <consortium name="The Broad Institute Genomics Platform"/>
            <consortium name="The Broad Institute Genome Sequencing Center for Infectious Disease"/>
            <person name="Wu L."/>
            <person name="Ma J."/>
        </authorList>
    </citation>
    <scope>NUCLEOTIDE SEQUENCE [LARGE SCALE GENOMIC DNA]</scope>
    <source>
        <strain evidence="6">CCM 8897</strain>
    </source>
</reference>
<feature type="domain" description="HTH gntR-type" evidence="4">
    <location>
        <begin position="5"/>
        <end position="73"/>
    </location>
</feature>
<evidence type="ECO:0000313" key="5">
    <source>
        <dbReference type="EMBL" id="MFC6315381.1"/>
    </source>
</evidence>
<dbReference type="Proteomes" id="UP001596310">
    <property type="component" value="Unassembled WGS sequence"/>
</dbReference>
<accession>A0ABW1UQ96</accession>
<dbReference type="InterPro" id="IPR028978">
    <property type="entry name" value="Chorismate_lyase_/UTRA_dom_sf"/>
</dbReference>
<dbReference type="SMART" id="SM00345">
    <property type="entry name" value="HTH_GNTR"/>
    <property type="match status" value="1"/>
</dbReference>
<proteinExistence type="predicted"/>
<dbReference type="CDD" id="cd07377">
    <property type="entry name" value="WHTH_GntR"/>
    <property type="match status" value="1"/>
</dbReference>
<evidence type="ECO:0000259" key="4">
    <source>
        <dbReference type="PROSITE" id="PS50949"/>
    </source>
</evidence>
<dbReference type="PROSITE" id="PS50949">
    <property type="entry name" value="HTH_GNTR"/>
    <property type="match status" value="1"/>
</dbReference>
<sequence>MNPRVPKYRSIAQTLEKQILKDVYQDGELLPSESQLMTQFSVSRITVRKAIEILKEKHLVVSAQGLGNIVKRRYEHELSEVKDLHASFVPEGIVNKVIAFRVERPNDIARKKLALSNDDQVYYVTRQRFFEERLIIVEICYLPVKLFPNLSYQALEDSIFGYVESVDHYRIADSDDEILPDIVHDELAALLEVPAGTAVLKIESTNYLSDGRPFQYSIAYHRSDNYRLKIHIDQSR</sequence>
<evidence type="ECO:0000256" key="3">
    <source>
        <dbReference type="ARBA" id="ARBA00023163"/>
    </source>
</evidence>
<keyword evidence="2" id="KW-0238">DNA-binding</keyword>
<dbReference type="InterPro" id="IPR050679">
    <property type="entry name" value="Bact_HTH_transcr_reg"/>
</dbReference>
<comment type="caution">
    <text evidence="5">The sequence shown here is derived from an EMBL/GenBank/DDBJ whole genome shotgun (WGS) entry which is preliminary data.</text>
</comment>
<dbReference type="InterPro" id="IPR000524">
    <property type="entry name" value="Tscrpt_reg_HTH_GntR"/>
</dbReference>
<evidence type="ECO:0000256" key="1">
    <source>
        <dbReference type="ARBA" id="ARBA00023015"/>
    </source>
</evidence>
<dbReference type="EMBL" id="JBHSSM010000017">
    <property type="protein sequence ID" value="MFC6315381.1"/>
    <property type="molecule type" value="Genomic_DNA"/>
</dbReference>
<evidence type="ECO:0000256" key="2">
    <source>
        <dbReference type="ARBA" id="ARBA00023125"/>
    </source>
</evidence>
<gene>
    <name evidence="5" type="ORF">ACFQHW_07390</name>
</gene>
<dbReference type="SMART" id="SM00866">
    <property type="entry name" value="UTRA"/>
    <property type="match status" value="1"/>
</dbReference>
<dbReference type="InterPro" id="IPR036388">
    <property type="entry name" value="WH-like_DNA-bd_sf"/>
</dbReference>
<dbReference type="Pfam" id="PF07702">
    <property type="entry name" value="UTRA"/>
    <property type="match status" value="1"/>
</dbReference>
<dbReference type="InterPro" id="IPR011663">
    <property type="entry name" value="UTRA"/>
</dbReference>
<dbReference type="InterPro" id="IPR036390">
    <property type="entry name" value="WH_DNA-bd_sf"/>
</dbReference>
<protein>
    <submittedName>
        <fullName evidence="5">GntR family transcriptional regulator</fullName>
    </submittedName>
</protein>
<keyword evidence="6" id="KW-1185">Reference proteome</keyword>
<dbReference type="Gene3D" id="1.10.10.10">
    <property type="entry name" value="Winged helix-like DNA-binding domain superfamily/Winged helix DNA-binding domain"/>
    <property type="match status" value="1"/>
</dbReference>